<gene>
    <name evidence="4" type="ORF">MNBD_GAMMA12-374</name>
</gene>
<proteinExistence type="inferred from homology"/>
<dbReference type="PIRSF" id="PIRSF003078">
    <property type="entry name" value="GidB"/>
    <property type="match status" value="1"/>
</dbReference>
<dbReference type="GO" id="GO:0070043">
    <property type="term" value="F:rRNA (guanine-N7-)-methyltransferase activity"/>
    <property type="evidence" value="ECO:0007669"/>
    <property type="project" value="TreeGrafter"/>
</dbReference>
<keyword evidence="1" id="KW-0963">Cytoplasm</keyword>
<keyword evidence="3 4" id="KW-0808">Transferase</keyword>
<dbReference type="HAMAP" id="MF_00074">
    <property type="entry name" value="16SrRNA_methyltr_G"/>
    <property type="match status" value="1"/>
</dbReference>
<organism evidence="4">
    <name type="scientific">hydrothermal vent metagenome</name>
    <dbReference type="NCBI Taxonomy" id="652676"/>
    <lineage>
        <taxon>unclassified sequences</taxon>
        <taxon>metagenomes</taxon>
        <taxon>ecological metagenomes</taxon>
    </lineage>
</organism>
<protein>
    <submittedName>
        <fullName evidence="4">16S rRNA (Guanine(527)-N(7))-methyltransferase</fullName>
        <ecNumber evidence="4">2.1.1.170</ecNumber>
    </submittedName>
</protein>
<dbReference type="PANTHER" id="PTHR31760">
    <property type="entry name" value="S-ADENOSYL-L-METHIONINE-DEPENDENT METHYLTRANSFERASES SUPERFAMILY PROTEIN"/>
    <property type="match status" value="1"/>
</dbReference>
<reference evidence="4" key="1">
    <citation type="submission" date="2018-06" db="EMBL/GenBank/DDBJ databases">
        <authorList>
            <person name="Zhirakovskaya E."/>
        </authorList>
    </citation>
    <scope>NUCLEOTIDE SEQUENCE</scope>
</reference>
<sequence>MTLDQQLGDGLNALDITIESGVQEVLVEYLQLLAKWNRAYNLTAVRDPKQMVTRHILDSLSIVKHVKGDFILDIGSGAGLPGIPLALCLPDYDFTLLDSNGKKTRFMTQAVKDLGIDNVSVIKARVEDYEPDVLFDTVVARAFSSIINLVRESVHLCKPKGQILSMKGTYPVAELDELPSTNEMVEVLRLDVPGVSAERHLAIVQCAMIPDNISTTNS</sequence>
<dbReference type="NCBIfam" id="TIGR00138">
    <property type="entry name" value="rsmG_gidB"/>
    <property type="match status" value="1"/>
</dbReference>
<dbReference type="InterPro" id="IPR029063">
    <property type="entry name" value="SAM-dependent_MTases_sf"/>
</dbReference>
<dbReference type="EMBL" id="UOFL01000171">
    <property type="protein sequence ID" value="VAW79084.1"/>
    <property type="molecule type" value="Genomic_DNA"/>
</dbReference>
<dbReference type="CDD" id="cd02440">
    <property type="entry name" value="AdoMet_MTases"/>
    <property type="match status" value="1"/>
</dbReference>
<evidence type="ECO:0000313" key="4">
    <source>
        <dbReference type="EMBL" id="VAW79084.1"/>
    </source>
</evidence>
<dbReference type="InterPro" id="IPR003682">
    <property type="entry name" value="rRNA_ssu_MeTfrase_G"/>
</dbReference>
<evidence type="ECO:0000256" key="1">
    <source>
        <dbReference type="ARBA" id="ARBA00022490"/>
    </source>
</evidence>
<dbReference type="Pfam" id="PF02527">
    <property type="entry name" value="GidB"/>
    <property type="match status" value="1"/>
</dbReference>
<keyword evidence="4" id="KW-0489">Methyltransferase</keyword>
<evidence type="ECO:0000256" key="2">
    <source>
        <dbReference type="ARBA" id="ARBA00022552"/>
    </source>
</evidence>
<name>A0A3B0ZCH6_9ZZZZ</name>
<dbReference type="EC" id="2.1.1.170" evidence="4"/>
<dbReference type="PANTHER" id="PTHR31760:SF0">
    <property type="entry name" value="S-ADENOSYL-L-METHIONINE-DEPENDENT METHYLTRANSFERASES SUPERFAMILY PROTEIN"/>
    <property type="match status" value="1"/>
</dbReference>
<keyword evidence="2" id="KW-0698">rRNA processing</keyword>
<dbReference type="SUPFAM" id="SSF53335">
    <property type="entry name" value="S-adenosyl-L-methionine-dependent methyltransferases"/>
    <property type="match status" value="1"/>
</dbReference>
<accession>A0A3B0ZCH6</accession>
<dbReference type="AlphaFoldDB" id="A0A3B0ZCH6"/>
<dbReference type="GO" id="GO:0005829">
    <property type="term" value="C:cytosol"/>
    <property type="evidence" value="ECO:0007669"/>
    <property type="project" value="TreeGrafter"/>
</dbReference>
<evidence type="ECO:0000256" key="3">
    <source>
        <dbReference type="ARBA" id="ARBA00022679"/>
    </source>
</evidence>
<dbReference type="Gene3D" id="3.40.50.150">
    <property type="entry name" value="Vaccinia Virus protein VP39"/>
    <property type="match status" value="1"/>
</dbReference>